<dbReference type="PROSITE" id="PS50994">
    <property type="entry name" value="INTEGRASE"/>
    <property type="match status" value="1"/>
</dbReference>
<dbReference type="InterPro" id="IPR051917">
    <property type="entry name" value="Transposase-Integrase"/>
</dbReference>
<accession>A0ABX7SZ48</accession>
<dbReference type="PANTHER" id="PTHR10948:SF23">
    <property type="entry name" value="TRANSPOSASE INSI FOR INSERTION SEQUENCE ELEMENT IS30A-RELATED"/>
    <property type="match status" value="1"/>
</dbReference>
<sequence>MNYKQLTFEQRYSIELMLKAKISKKEIIKSLCINESTFYRELKRNSKPRTYSAKHAQKLADERKKEGHYKTIFSTEMKKIIKEKIIKFQWSPEQIVGWCKLKAIQMVSHERIYQYVWQDKRQGGLLYKELRTGQKKYKKRYGSKSNRGQIPDKVSIEKRPKIVELKERVGDLESDLIIGKDHKGALLTIVDRYSSFLWIENVTGKKADMITKMTINTLAPHKKWVRTITNDNGKEFAGHKKIAEKLNCDVYFAHPYSSWERGLNEYTNKLIRQYFPKNEHLDNVKQKDIFETVNKLNNRPRKKLGYRTPKEVFYQFINQNQKLALGT</sequence>
<dbReference type="Gene3D" id="3.30.420.10">
    <property type="entry name" value="Ribonuclease H-like superfamily/Ribonuclease H"/>
    <property type="match status" value="1"/>
</dbReference>
<dbReference type="InterPro" id="IPR036397">
    <property type="entry name" value="RNaseH_sf"/>
</dbReference>
<dbReference type="NCBIfam" id="NF033563">
    <property type="entry name" value="transpos_IS30"/>
    <property type="match status" value="1"/>
</dbReference>
<dbReference type="InterPro" id="IPR025246">
    <property type="entry name" value="IS30-like_HTH"/>
</dbReference>
<dbReference type="Pfam" id="PF13936">
    <property type="entry name" value="HTH_38"/>
    <property type="match status" value="1"/>
</dbReference>
<keyword evidence="1" id="KW-0233">DNA recombination</keyword>
<dbReference type="RefSeq" id="WP_207972416.1">
    <property type="nucleotide sequence ID" value="NZ_CP071795.1"/>
</dbReference>
<feature type="domain" description="Integrase catalytic" evidence="2">
    <location>
        <begin position="156"/>
        <end position="317"/>
    </location>
</feature>
<keyword evidence="4" id="KW-1185">Reference proteome</keyword>
<dbReference type="InterPro" id="IPR001584">
    <property type="entry name" value="Integrase_cat-core"/>
</dbReference>
<evidence type="ECO:0000256" key="1">
    <source>
        <dbReference type="ARBA" id="ARBA00023172"/>
    </source>
</evidence>
<evidence type="ECO:0000313" key="3">
    <source>
        <dbReference type="EMBL" id="QTD38281.1"/>
    </source>
</evidence>
<dbReference type="EMBL" id="CP071795">
    <property type="protein sequence ID" value="QTD38281.1"/>
    <property type="molecule type" value="Genomic_DNA"/>
</dbReference>
<reference evidence="3 4" key="1">
    <citation type="submission" date="2021-03" db="EMBL/GenBank/DDBJ databases">
        <title>Complete genome of Polaribacter_sp.G4M1.</title>
        <authorList>
            <person name="Jeong S.W."/>
            <person name="Bae J.W."/>
        </authorList>
    </citation>
    <scope>NUCLEOTIDE SEQUENCE [LARGE SCALE GENOMIC DNA]</scope>
    <source>
        <strain evidence="3 4">G4M1</strain>
    </source>
</reference>
<dbReference type="PANTHER" id="PTHR10948">
    <property type="entry name" value="TRANSPOSASE"/>
    <property type="match status" value="1"/>
</dbReference>
<protein>
    <submittedName>
        <fullName evidence="3">IS30 family transposase</fullName>
    </submittedName>
</protein>
<dbReference type="SUPFAM" id="SSF53098">
    <property type="entry name" value="Ribonuclease H-like"/>
    <property type="match status" value="1"/>
</dbReference>
<evidence type="ECO:0000313" key="4">
    <source>
        <dbReference type="Proteomes" id="UP000663935"/>
    </source>
</evidence>
<name>A0ABX7SZ48_9FLAO</name>
<evidence type="ECO:0000259" key="2">
    <source>
        <dbReference type="PROSITE" id="PS50994"/>
    </source>
</evidence>
<dbReference type="Pfam" id="PF00665">
    <property type="entry name" value="rve"/>
    <property type="match status" value="1"/>
</dbReference>
<dbReference type="InterPro" id="IPR053392">
    <property type="entry name" value="Transposase_IS30-like"/>
</dbReference>
<organism evidence="3 4">
    <name type="scientific">Polaribacter batillariae</name>
    <dbReference type="NCBI Taxonomy" id="2808900"/>
    <lineage>
        <taxon>Bacteria</taxon>
        <taxon>Pseudomonadati</taxon>
        <taxon>Bacteroidota</taxon>
        <taxon>Flavobacteriia</taxon>
        <taxon>Flavobacteriales</taxon>
        <taxon>Flavobacteriaceae</taxon>
    </lineage>
</organism>
<dbReference type="InterPro" id="IPR012337">
    <property type="entry name" value="RNaseH-like_sf"/>
</dbReference>
<dbReference type="Proteomes" id="UP000663935">
    <property type="component" value="Chromosome"/>
</dbReference>
<gene>
    <name evidence="3" type="ORF">JL193_02975</name>
</gene>
<proteinExistence type="predicted"/>